<organism evidence="1 2">
    <name type="scientific">Terriglobus aquaticus</name>
    <dbReference type="NCBI Taxonomy" id="940139"/>
    <lineage>
        <taxon>Bacteria</taxon>
        <taxon>Pseudomonadati</taxon>
        <taxon>Acidobacteriota</taxon>
        <taxon>Terriglobia</taxon>
        <taxon>Terriglobales</taxon>
        <taxon>Acidobacteriaceae</taxon>
        <taxon>Terriglobus</taxon>
    </lineage>
</organism>
<comment type="caution">
    <text evidence="1">The sequence shown here is derived from an EMBL/GenBank/DDBJ whole genome shotgun (WGS) entry which is preliminary data.</text>
</comment>
<accession>A0ABW9KFY2</accession>
<keyword evidence="2" id="KW-1185">Reference proteome</keyword>
<proteinExistence type="predicted"/>
<dbReference type="RefSeq" id="WP_263413821.1">
    <property type="nucleotide sequence ID" value="NZ_BAABBH010000001.1"/>
</dbReference>
<evidence type="ECO:0000313" key="1">
    <source>
        <dbReference type="EMBL" id="MFN2974616.1"/>
    </source>
</evidence>
<reference evidence="1 2" key="1">
    <citation type="submission" date="2024-12" db="EMBL/GenBank/DDBJ databases">
        <authorList>
            <person name="Lee Y."/>
        </authorList>
    </citation>
    <scope>NUCLEOTIDE SEQUENCE [LARGE SCALE GENOMIC DNA]</scope>
    <source>
        <strain evidence="1 2">03SUJ4</strain>
    </source>
</reference>
<sequence>MNQPTSTWIEFHDSQIRYLAVSEAGLVLSLYAVVHSDPNGNGPYTGWQEHRLLFKGFTFTCSKLEHGEKVDVYLSDGAVKVDGRDMNQLLASNAAFTGAIEVSLWPSPNFARLLITAGSLRVEPVGPLKWERKPPQDALAPSASASK</sequence>
<gene>
    <name evidence="1" type="ORF">ACK2TP_02450</name>
</gene>
<dbReference type="Proteomes" id="UP001634747">
    <property type="component" value="Unassembled WGS sequence"/>
</dbReference>
<protein>
    <submittedName>
        <fullName evidence="1">Uncharacterized protein</fullName>
    </submittedName>
</protein>
<evidence type="ECO:0000313" key="2">
    <source>
        <dbReference type="Proteomes" id="UP001634747"/>
    </source>
</evidence>
<dbReference type="EMBL" id="JBJYXY010000001">
    <property type="protein sequence ID" value="MFN2974616.1"/>
    <property type="molecule type" value="Genomic_DNA"/>
</dbReference>
<name>A0ABW9KFY2_9BACT</name>